<dbReference type="PANTHER" id="PTHR10292">
    <property type="entry name" value="CLATHRIN HEAVY CHAIN RELATED"/>
    <property type="match status" value="1"/>
</dbReference>
<organism evidence="1 2">
    <name type="scientific">Ascaris lumbricoides</name>
    <name type="common">Giant roundworm</name>
    <dbReference type="NCBI Taxonomy" id="6252"/>
    <lineage>
        <taxon>Eukaryota</taxon>
        <taxon>Metazoa</taxon>
        <taxon>Ecdysozoa</taxon>
        <taxon>Nematoda</taxon>
        <taxon>Chromadorea</taxon>
        <taxon>Rhabditida</taxon>
        <taxon>Spirurina</taxon>
        <taxon>Ascaridomorpha</taxon>
        <taxon>Ascaridoidea</taxon>
        <taxon>Ascarididae</taxon>
        <taxon>Ascaris</taxon>
    </lineage>
</organism>
<dbReference type="GO" id="GO:0032051">
    <property type="term" value="F:clathrin light chain binding"/>
    <property type="evidence" value="ECO:0007669"/>
    <property type="project" value="TreeGrafter"/>
</dbReference>
<reference evidence="2" key="1">
    <citation type="submission" date="2017-02" db="UniProtKB">
        <authorList>
            <consortium name="WormBaseParasite"/>
        </authorList>
    </citation>
    <scope>IDENTIFICATION</scope>
</reference>
<dbReference type="GO" id="GO:0005198">
    <property type="term" value="F:structural molecule activity"/>
    <property type="evidence" value="ECO:0007669"/>
    <property type="project" value="InterPro"/>
</dbReference>
<dbReference type="GO" id="GO:0030132">
    <property type="term" value="C:clathrin coat of coated pit"/>
    <property type="evidence" value="ECO:0007669"/>
    <property type="project" value="InterPro"/>
</dbReference>
<dbReference type="Proteomes" id="UP000036681">
    <property type="component" value="Unplaced"/>
</dbReference>
<dbReference type="InterPro" id="IPR016025">
    <property type="entry name" value="Clathrin_H-chain_N"/>
</dbReference>
<dbReference type="PANTHER" id="PTHR10292:SF1">
    <property type="entry name" value="CLATHRIN HEAVY CHAIN"/>
    <property type="match status" value="1"/>
</dbReference>
<protein>
    <submittedName>
        <fullName evidence="2">Clathrin heavy chain</fullName>
    </submittedName>
</protein>
<dbReference type="AlphaFoldDB" id="A0A0M3HEX9"/>
<name>A0A0M3HEX9_ASCLU</name>
<keyword evidence="1" id="KW-1185">Reference proteome</keyword>
<dbReference type="GO" id="GO:0071439">
    <property type="term" value="C:clathrin complex"/>
    <property type="evidence" value="ECO:0007669"/>
    <property type="project" value="TreeGrafter"/>
</dbReference>
<dbReference type="WBParaSite" id="ALUE_0000006901-mRNA-1">
    <property type="protein sequence ID" value="ALUE_0000006901-mRNA-1"/>
    <property type="gene ID" value="ALUE_0000006901"/>
</dbReference>
<sequence>MLVLQNLGINATNIGFATLTMESDKFIVVREKVGDSSQVVIIDLNDINNPLRRPITADSVIMNPATKVLALKSGKTLQIFNIELKAKMKAYNMPEEVPFWKWINVNTIALVTETAVYHWSMQGICIFCACQLYCR</sequence>
<dbReference type="GO" id="GO:0006886">
    <property type="term" value="P:intracellular protein transport"/>
    <property type="evidence" value="ECO:0007669"/>
    <property type="project" value="InterPro"/>
</dbReference>
<evidence type="ECO:0000313" key="2">
    <source>
        <dbReference type="WBParaSite" id="ALUE_0000006901-mRNA-1"/>
    </source>
</evidence>
<dbReference type="GO" id="GO:0006898">
    <property type="term" value="P:receptor-mediated endocytosis"/>
    <property type="evidence" value="ECO:0007669"/>
    <property type="project" value="TreeGrafter"/>
</dbReference>
<dbReference type="Pfam" id="PF01394">
    <property type="entry name" value="Clathrin_propel"/>
    <property type="match status" value="1"/>
</dbReference>
<dbReference type="GO" id="GO:0030130">
    <property type="term" value="C:clathrin coat of trans-Golgi network vesicle"/>
    <property type="evidence" value="ECO:0007669"/>
    <property type="project" value="InterPro"/>
</dbReference>
<dbReference type="InterPro" id="IPR022365">
    <property type="entry name" value="Clathrin_H-chain_propeller_rpt"/>
</dbReference>
<proteinExistence type="predicted"/>
<dbReference type="GO" id="GO:0045334">
    <property type="term" value="C:clathrin-coated endocytic vesicle"/>
    <property type="evidence" value="ECO:0007669"/>
    <property type="project" value="TreeGrafter"/>
</dbReference>
<evidence type="ECO:0000313" key="1">
    <source>
        <dbReference type="Proteomes" id="UP000036681"/>
    </source>
</evidence>
<dbReference type="SUPFAM" id="SSF50989">
    <property type="entry name" value="Clathrin heavy-chain terminal domain"/>
    <property type="match status" value="1"/>
</dbReference>
<accession>A0A0M3HEX9</accession>
<dbReference type="Gene3D" id="2.130.10.110">
    <property type="entry name" value="Clathrin heavy-chain terminal domain"/>
    <property type="match status" value="1"/>
</dbReference>